<dbReference type="AlphaFoldDB" id="A0A242NHL7"/>
<sequence length="81" mass="9200">MNKIIFFAQIRELVETDSIILDANQVSILELLEQLSKRGDRWALAFKERVILCAVNQVLVDFDYIIQTGDEIAFFPPVTGG</sequence>
<dbReference type="InterPro" id="IPR016155">
    <property type="entry name" value="Mopterin_synth/thiamin_S_b"/>
</dbReference>
<dbReference type="CDD" id="cd00754">
    <property type="entry name" value="Ubl_MoaD"/>
    <property type="match status" value="1"/>
</dbReference>
<dbReference type="NCBIfam" id="NF008347">
    <property type="entry name" value="PRK11130.1"/>
    <property type="match status" value="1"/>
</dbReference>
<dbReference type="GO" id="GO:1990133">
    <property type="term" value="C:molybdopterin adenylyltransferase complex"/>
    <property type="evidence" value="ECO:0007669"/>
    <property type="project" value="TreeGrafter"/>
</dbReference>
<name>A0A242NHL7_9GAMM</name>
<keyword evidence="1" id="KW-0547">Nucleotide-binding</keyword>
<dbReference type="Proteomes" id="UP000194800">
    <property type="component" value="Unassembled WGS sequence"/>
</dbReference>
<evidence type="ECO:0000313" key="5">
    <source>
        <dbReference type="EMBL" id="OTQ11346.1"/>
    </source>
</evidence>
<dbReference type="InterPro" id="IPR003749">
    <property type="entry name" value="ThiS/MoaD-like"/>
</dbReference>
<dbReference type="SUPFAM" id="SSF54285">
    <property type="entry name" value="MoaD/ThiS"/>
    <property type="match status" value="1"/>
</dbReference>
<dbReference type="PANTHER" id="PTHR33359:SF1">
    <property type="entry name" value="MOLYBDOPTERIN SYNTHASE SULFUR CARRIER SUBUNIT"/>
    <property type="match status" value="1"/>
</dbReference>
<evidence type="ECO:0000256" key="1">
    <source>
        <dbReference type="ARBA" id="ARBA00022741"/>
    </source>
</evidence>
<dbReference type="InterPro" id="IPR044672">
    <property type="entry name" value="MOCS2A"/>
</dbReference>
<reference evidence="6 7" key="1">
    <citation type="submission" date="2017-03" db="EMBL/GenBank/DDBJ databases">
        <title>Comparative genomics of honeybee gut symbionts reveal geographically distinct and subgroup specific antibiotic resistance.</title>
        <authorList>
            <person name="Ludvigsen J."/>
            <person name="Porcellato D."/>
            <person name="Labee-Lund T.M."/>
            <person name="Amdam G.V."/>
            <person name="Rudi K."/>
        </authorList>
    </citation>
    <scope>NUCLEOTIDE SEQUENCE [LARGE SCALE GENOMIC DNA]</scope>
    <source>
        <strain evidence="4 7">A-7-12</strain>
        <strain evidence="5 6">A-9-12</strain>
    </source>
</reference>
<dbReference type="Proteomes" id="UP000194977">
    <property type="component" value="Unassembled WGS sequence"/>
</dbReference>
<dbReference type="InterPro" id="IPR012675">
    <property type="entry name" value="Beta-grasp_dom_sf"/>
</dbReference>
<proteinExistence type="inferred from homology"/>
<evidence type="ECO:0000256" key="2">
    <source>
        <dbReference type="ARBA" id="ARBA00024200"/>
    </source>
</evidence>
<comment type="similarity">
    <text evidence="2">Belongs to the MoaD family.</text>
</comment>
<dbReference type="EMBL" id="NART01000006">
    <property type="protein sequence ID" value="OTQ11346.1"/>
    <property type="molecule type" value="Genomic_DNA"/>
</dbReference>
<dbReference type="OrthoDB" id="9801945at2"/>
<protein>
    <recommendedName>
        <fullName evidence="3">Molybdopterin synthase sulfur carrier subunit</fullName>
    </recommendedName>
</protein>
<evidence type="ECO:0000313" key="6">
    <source>
        <dbReference type="Proteomes" id="UP000194800"/>
    </source>
</evidence>
<dbReference type="PANTHER" id="PTHR33359">
    <property type="entry name" value="MOLYBDOPTERIN SYNTHASE SULFUR CARRIER SUBUNIT"/>
    <property type="match status" value="1"/>
</dbReference>
<keyword evidence="6" id="KW-1185">Reference proteome</keyword>
<gene>
    <name evidence="5" type="ORF">B6C91_02300</name>
    <name evidence="4" type="ORF">B6D08_07275</name>
</gene>
<organism evidence="4 7">
    <name type="scientific">Gilliamella apicola</name>
    <dbReference type="NCBI Taxonomy" id="1196095"/>
    <lineage>
        <taxon>Bacteria</taxon>
        <taxon>Pseudomonadati</taxon>
        <taxon>Pseudomonadota</taxon>
        <taxon>Gammaproteobacteria</taxon>
        <taxon>Orbales</taxon>
        <taxon>Orbaceae</taxon>
        <taxon>Gilliamella</taxon>
    </lineage>
</organism>
<accession>A0A242NHL7</accession>
<dbReference type="UniPathway" id="UPA00344"/>
<dbReference type="RefSeq" id="WP_084390328.1">
    <property type="nucleotide sequence ID" value="NZ_CAMLAF010000015.1"/>
</dbReference>
<evidence type="ECO:0000313" key="7">
    <source>
        <dbReference type="Proteomes" id="UP000194977"/>
    </source>
</evidence>
<evidence type="ECO:0000256" key="3">
    <source>
        <dbReference type="ARBA" id="ARBA00024247"/>
    </source>
</evidence>
<dbReference type="Pfam" id="PF02597">
    <property type="entry name" value="ThiS"/>
    <property type="match status" value="1"/>
</dbReference>
<dbReference type="EMBL" id="NARP01000016">
    <property type="protein sequence ID" value="OTP99475.1"/>
    <property type="molecule type" value="Genomic_DNA"/>
</dbReference>
<dbReference type="GO" id="GO:0006777">
    <property type="term" value="P:Mo-molybdopterin cofactor biosynthetic process"/>
    <property type="evidence" value="ECO:0007669"/>
    <property type="project" value="InterPro"/>
</dbReference>
<dbReference type="GO" id="GO:0000166">
    <property type="term" value="F:nucleotide binding"/>
    <property type="evidence" value="ECO:0007669"/>
    <property type="project" value="UniProtKB-KW"/>
</dbReference>
<dbReference type="Gene3D" id="3.10.20.30">
    <property type="match status" value="1"/>
</dbReference>
<evidence type="ECO:0000313" key="4">
    <source>
        <dbReference type="EMBL" id="OTP99475.1"/>
    </source>
</evidence>
<comment type="caution">
    <text evidence="4">The sequence shown here is derived from an EMBL/GenBank/DDBJ whole genome shotgun (WGS) entry which is preliminary data.</text>
</comment>